<keyword evidence="1" id="KW-0732">Signal</keyword>
<evidence type="ECO:0008006" key="4">
    <source>
        <dbReference type="Google" id="ProtNLM"/>
    </source>
</evidence>
<evidence type="ECO:0000313" key="2">
    <source>
        <dbReference type="EMBL" id="UUR08896.1"/>
    </source>
</evidence>
<dbReference type="RefSeq" id="WP_249504667.1">
    <property type="nucleotide sequence ID" value="NZ_CP097253.1"/>
</dbReference>
<protein>
    <recommendedName>
        <fullName evidence="4">DUF3108 domain-containing protein</fullName>
    </recommendedName>
</protein>
<reference evidence="2 3" key="1">
    <citation type="submission" date="2022-05" db="EMBL/GenBank/DDBJ databases">
        <title>S8-45 Sphingomonas ultraviolaceadurans.</title>
        <authorList>
            <person name="Liu Y."/>
        </authorList>
    </citation>
    <scope>NUCLEOTIDE SEQUENCE [LARGE SCALE GENOMIC DNA]</scope>
    <source>
        <strain evidence="2 3">S8-45</strain>
    </source>
</reference>
<sequence>MRNRVQLAVMAMALSAATPACASETITYNVAGLLNGRFSLEESNGTYTLSSANLSLVGASFTTGTTGFQMTWARRRRP</sequence>
<evidence type="ECO:0000256" key="1">
    <source>
        <dbReference type="SAM" id="SignalP"/>
    </source>
</evidence>
<keyword evidence="3" id="KW-1185">Reference proteome</keyword>
<gene>
    <name evidence="2" type="ORF">M1K48_04505</name>
</gene>
<feature type="chain" id="PRO_5046565134" description="DUF3108 domain-containing protein" evidence="1">
    <location>
        <begin position="23"/>
        <end position="78"/>
    </location>
</feature>
<dbReference type="EMBL" id="CP097253">
    <property type="protein sequence ID" value="UUR08896.1"/>
    <property type="molecule type" value="Genomic_DNA"/>
</dbReference>
<feature type="signal peptide" evidence="1">
    <location>
        <begin position="1"/>
        <end position="22"/>
    </location>
</feature>
<evidence type="ECO:0000313" key="3">
    <source>
        <dbReference type="Proteomes" id="UP000831921"/>
    </source>
</evidence>
<proteinExistence type="predicted"/>
<organism evidence="2 3">
    <name type="scientific">Sphingomonas glaciei</name>
    <dbReference type="NCBI Taxonomy" id="2938948"/>
    <lineage>
        <taxon>Bacteria</taxon>
        <taxon>Pseudomonadati</taxon>
        <taxon>Pseudomonadota</taxon>
        <taxon>Alphaproteobacteria</taxon>
        <taxon>Sphingomonadales</taxon>
        <taxon>Sphingomonadaceae</taxon>
        <taxon>Sphingomonas</taxon>
    </lineage>
</organism>
<name>A0ABY5N2U7_9SPHN</name>
<dbReference type="Proteomes" id="UP000831921">
    <property type="component" value="Chromosome"/>
</dbReference>
<accession>A0ABY5N2U7</accession>